<dbReference type="RefSeq" id="XP_002502377.1">
    <property type="nucleotide sequence ID" value="XM_002502331.1"/>
</dbReference>
<evidence type="ECO:0000256" key="5">
    <source>
        <dbReference type="SAM" id="MobiDB-lite"/>
    </source>
</evidence>
<dbReference type="PANTHER" id="PTHR12618">
    <property type="entry name" value="PHD AND RING FINGER DOMAIN-CONTAINING PROTEIN 1"/>
    <property type="match status" value="1"/>
</dbReference>
<gene>
    <name evidence="8" type="ORF">MICPUN_113407</name>
</gene>
<evidence type="ECO:0000313" key="8">
    <source>
        <dbReference type="EMBL" id="ACO63635.1"/>
    </source>
</evidence>
<evidence type="ECO:0000256" key="2">
    <source>
        <dbReference type="ARBA" id="ARBA00022771"/>
    </source>
</evidence>
<dbReference type="InterPro" id="IPR047157">
    <property type="entry name" value="PHRF1/Atg35"/>
</dbReference>
<evidence type="ECO:0000256" key="3">
    <source>
        <dbReference type="ARBA" id="ARBA00022833"/>
    </source>
</evidence>
<dbReference type="PROSITE" id="PS01359">
    <property type="entry name" value="ZF_PHD_1"/>
    <property type="match status" value="1"/>
</dbReference>
<sequence length="415" mass="46459">MPFCSFLYDTQLGILTINFENCTLFRAFAPVARLGQWHFHAAVLFPVLAADFQRWFKFKTENETSGETWASHGNRRTMAMYRKGSRYFAARHDGSYSLAKEVRALLRELRCGRVQPHVCALDKSDDDDLQAVECAVCLDACVDPCTLRGCPSASSHTFCLSCITRWAEVATWCPLCKLRFDAIIPPNGEPIEVQARSPGDAPRVEADDVVGMDEYGNAVTAREYIECIDAKLCEVCEGGADETQPGMSDAETLLCDGCDSAWHMACLRPPLTTIPEGDWMCPGCVKDAEEKEAEEVSIEESDEGEEAEEKENEEPSAKRTRRAELVDVRDGDEQEALTDLSDLSEEETEEESLKVLGQTLNQLEGVLQQLPEILQRRQETNEMLFRAALQRQTEATRAADFDRFRYAAQSEQSGC</sequence>
<feature type="domain" description="PHD-type" evidence="6">
    <location>
        <begin position="230"/>
        <end position="287"/>
    </location>
</feature>
<organism evidence="8 9">
    <name type="scientific">Micromonas commoda (strain RCC299 / NOUM17 / CCMP2709)</name>
    <name type="common">Picoplanktonic green alga</name>
    <dbReference type="NCBI Taxonomy" id="296587"/>
    <lineage>
        <taxon>Eukaryota</taxon>
        <taxon>Viridiplantae</taxon>
        <taxon>Chlorophyta</taxon>
        <taxon>Mamiellophyceae</taxon>
        <taxon>Mamiellales</taxon>
        <taxon>Mamiellaceae</taxon>
        <taxon>Micromonas</taxon>
    </lineage>
</organism>
<dbReference type="InterPro" id="IPR011011">
    <property type="entry name" value="Znf_FYVE_PHD"/>
</dbReference>
<keyword evidence="1" id="KW-0479">Metal-binding</keyword>
<dbReference type="KEGG" id="mis:MICPUN_113407"/>
<dbReference type="OrthoDB" id="336088at2759"/>
<feature type="region of interest" description="Disordered" evidence="5">
    <location>
        <begin position="291"/>
        <end position="350"/>
    </location>
</feature>
<dbReference type="PANTHER" id="PTHR12618:SF20">
    <property type="entry name" value="PHD AND RING FINGER DOMAIN-CONTAINING PROTEIN 1"/>
    <property type="match status" value="1"/>
</dbReference>
<evidence type="ECO:0000256" key="4">
    <source>
        <dbReference type="PROSITE-ProRule" id="PRU00175"/>
    </source>
</evidence>
<accession>C1E5I3</accession>
<dbReference type="InterPro" id="IPR001841">
    <property type="entry name" value="Znf_RING"/>
</dbReference>
<feature type="compositionally biased region" description="Acidic residues" evidence="5">
    <location>
        <begin position="332"/>
        <end position="350"/>
    </location>
</feature>
<dbReference type="InterPro" id="IPR019786">
    <property type="entry name" value="Zinc_finger_PHD-type_CS"/>
</dbReference>
<feature type="compositionally biased region" description="Basic and acidic residues" evidence="5">
    <location>
        <begin position="313"/>
        <end position="331"/>
    </location>
</feature>
<proteinExistence type="predicted"/>
<dbReference type="eggNOG" id="KOG0825">
    <property type="taxonomic scope" value="Eukaryota"/>
</dbReference>
<dbReference type="Pfam" id="PF00628">
    <property type="entry name" value="PHD"/>
    <property type="match status" value="1"/>
</dbReference>
<feature type="compositionally biased region" description="Acidic residues" evidence="5">
    <location>
        <begin position="291"/>
        <end position="312"/>
    </location>
</feature>
<evidence type="ECO:0000313" key="9">
    <source>
        <dbReference type="Proteomes" id="UP000002009"/>
    </source>
</evidence>
<evidence type="ECO:0000259" key="7">
    <source>
        <dbReference type="PROSITE" id="PS50089"/>
    </source>
</evidence>
<dbReference type="PROSITE" id="PS50089">
    <property type="entry name" value="ZF_RING_2"/>
    <property type="match status" value="1"/>
</dbReference>
<keyword evidence="2 4" id="KW-0863">Zinc-finger</keyword>
<protein>
    <submittedName>
        <fullName evidence="8">Ring PHD BROMO family protein</fullName>
    </submittedName>
</protein>
<dbReference type="SUPFAM" id="SSF57903">
    <property type="entry name" value="FYVE/PHD zinc finger"/>
    <property type="match status" value="1"/>
</dbReference>
<dbReference type="InParanoid" id="C1E5I3"/>
<name>C1E5I3_MICCC</name>
<evidence type="ECO:0000256" key="1">
    <source>
        <dbReference type="ARBA" id="ARBA00022723"/>
    </source>
</evidence>
<dbReference type="InterPro" id="IPR019787">
    <property type="entry name" value="Znf_PHD-finger"/>
</dbReference>
<keyword evidence="3" id="KW-0862">Zinc</keyword>
<dbReference type="Gene3D" id="3.30.40.10">
    <property type="entry name" value="Zinc/RING finger domain, C3HC4 (zinc finger)"/>
    <property type="match status" value="2"/>
</dbReference>
<evidence type="ECO:0000259" key="6">
    <source>
        <dbReference type="PROSITE" id="PS50016"/>
    </source>
</evidence>
<dbReference type="SUPFAM" id="SSF57850">
    <property type="entry name" value="RING/U-box"/>
    <property type="match status" value="1"/>
</dbReference>
<dbReference type="SMART" id="SM00249">
    <property type="entry name" value="PHD"/>
    <property type="match status" value="1"/>
</dbReference>
<keyword evidence="9" id="KW-1185">Reference proteome</keyword>
<dbReference type="EMBL" id="CP001326">
    <property type="protein sequence ID" value="ACO63635.1"/>
    <property type="molecule type" value="Genomic_DNA"/>
</dbReference>
<dbReference type="PROSITE" id="PS50016">
    <property type="entry name" value="ZF_PHD_2"/>
    <property type="match status" value="1"/>
</dbReference>
<dbReference type="GeneID" id="8243292"/>
<dbReference type="InterPro" id="IPR013083">
    <property type="entry name" value="Znf_RING/FYVE/PHD"/>
</dbReference>
<reference evidence="8 9" key="1">
    <citation type="journal article" date="2009" name="Science">
        <title>Green evolution and dynamic adaptations revealed by genomes of the marine picoeukaryotes Micromonas.</title>
        <authorList>
            <person name="Worden A.Z."/>
            <person name="Lee J.H."/>
            <person name="Mock T."/>
            <person name="Rouze P."/>
            <person name="Simmons M.P."/>
            <person name="Aerts A.L."/>
            <person name="Allen A.E."/>
            <person name="Cuvelier M.L."/>
            <person name="Derelle E."/>
            <person name="Everett M.V."/>
            <person name="Foulon E."/>
            <person name="Grimwood J."/>
            <person name="Gundlach H."/>
            <person name="Henrissat B."/>
            <person name="Napoli C."/>
            <person name="McDonald S.M."/>
            <person name="Parker M.S."/>
            <person name="Rombauts S."/>
            <person name="Salamov A."/>
            <person name="Von Dassow P."/>
            <person name="Badger J.H."/>
            <person name="Coutinho P.M."/>
            <person name="Demir E."/>
            <person name="Dubchak I."/>
            <person name="Gentemann C."/>
            <person name="Eikrem W."/>
            <person name="Gready J.E."/>
            <person name="John U."/>
            <person name="Lanier W."/>
            <person name="Lindquist E.A."/>
            <person name="Lucas S."/>
            <person name="Mayer K.F."/>
            <person name="Moreau H."/>
            <person name="Not F."/>
            <person name="Otillar R."/>
            <person name="Panaud O."/>
            <person name="Pangilinan J."/>
            <person name="Paulsen I."/>
            <person name="Piegu B."/>
            <person name="Poliakov A."/>
            <person name="Robbens S."/>
            <person name="Schmutz J."/>
            <person name="Toulza E."/>
            <person name="Wyss T."/>
            <person name="Zelensky A."/>
            <person name="Zhou K."/>
            <person name="Armbrust E.V."/>
            <person name="Bhattacharya D."/>
            <person name="Goodenough U.W."/>
            <person name="Van de Peer Y."/>
            <person name="Grigoriev I.V."/>
        </authorList>
    </citation>
    <scope>NUCLEOTIDE SEQUENCE [LARGE SCALE GENOMIC DNA]</scope>
    <source>
        <strain evidence="9">RCC299 / NOUM17</strain>
    </source>
</reference>
<dbReference type="InterPro" id="IPR001965">
    <property type="entry name" value="Znf_PHD"/>
</dbReference>
<dbReference type="AlphaFoldDB" id="C1E5I3"/>
<feature type="domain" description="RING-type" evidence="7">
    <location>
        <begin position="134"/>
        <end position="177"/>
    </location>
</feature>
<dbReference type="GO" id="GO:0008270">
    <property type="term" value="F:zinc ion binding"/>
    <property type="evidence" value="ECO:0007669"/>
    <property type="project" value="UniProtKB-KW"/>
</dbReference>
<dbReference type="Proteomes" id="UP000002009">
    <property type="component" value="Chromosome 5"/>
</dbReference>